<keyword evidence="1" id="KW-0472">Membrane</keyword>
<accession>A0ABR3SWF3</accession>
<sequence length="532" mass="58446">MQLSWAIFCLLGRGPVYDRNDHDKLRRFRDPANGRRDLKIASVLAAIATALTIPTVATVCAYAAVPFAQYHAKGPKLTLRQTSTQAFDIPQFFTYTTNYNKDVVLLRNALESGINDTCNPHIWRTGTQDDIRNWQQDCASRWAASDLERFVAQMPYGFHTGYQRSYVPRFNTTVNYDTIAESDAPEGCFDEQEDADWIKYQYEYNPEDDGRGYYNWNIKTCISSNALKVPIKNTRDRQDFDEEFYLNITQPWSDGPGTFRVSARTTIGYYELPNYHNNGSVGPLLEKYMLEDEYHMTSLSSSPSDRDATSTTLDQAPLKGPLTLLFAALFGLGSFPAAWTDPSYLAWFNATAVPSASGDYDAICERWPPLVRLLAGRSTSANECLMPGYHADPQRDMAGWLYLWTEADDIAAALETAAATANEIRLLHTASYANLYVPTDAGVEVLAPVVALPGLLVGSVLLGAFLGLLLGLVLFAVVTLHWVDRLDAGAVLKMGAAMALSTEGLARLGGGQGVLDRAPGGGGGGGDEGEEV</sequence>
<evidence type="ECO:0000313" key="2">
    <source>
        <dbReference type="EMBL" id="KAL1631690.1"/>
    </source>
</evidence>
<dbReference type="Proteomes" id="UP001521116">
    <property type="component" value="Unassembled WGS sequence"/>
</dbReference>
<feature type="transmembrane region" description="Helical" evidence="1">
    <location>
        <begin position="455"/>
        <end position="483"/>
    </location>
</feature>
<comment type="caution">
    <text evidence="2">The sequence shown here is derived from an EMBL/GenBank/DDBJ whole genome shotgun (WGS) entry which is preliminary data.</text>
</comment>
<feature type="transmembrane region" description="Helical" evidence="1">
    <location>
        <begin position="42"/>
        <end position="65"/>
    </location>
</feature>
<organism evidence="2 3">
    <name type="scientific">Neofusicoccum ribis</name>
    <dbReference type="NCBI Taxonomy" id="45134"/>
    <lineage>
        <taxon>Eukaryota</taxon>
        <taxon>Fungi</taxon>
        <taxon>Dikarya</taxon>
        <taxon>Ascomycota</taxon>
        <taxon>Pezizomycotina</taxon>
        <taxon>Dothideomycetes</taxon>
        <taxon>Dothideomycetes incertae sedis</taxon>
        <taxon>Botryosphaeriales</taxon>
        <taxon>Botryosphaeriaceae</taxon>
        <taxon>Neofusicoccum</taxon>
    </lineage>
</organism>
<keyword evidence="3" id="KW-1185">Reference proteome</keyword>
<gene>
    <name evidence="2" type="ORF">SLS56_004364</name>
</gene>
<dbReference type="EMBL" id="JAJVDC020000039">
    <property type="protein sequence ID" value="KAL1631690.1"/>
    <property type="molecule type" value="Genomic_DNA"/>
</dbReference>
<keyword evidence="1" id="KW-0812">Transmembrane</keyword>
<keyword evidence="1" id="KW-1133">Transmembrane helix</keyword>
<proteinExistence type="predicted"/>
<name>A0ABR3SWF3_9PEZI</name>
<reference evidence="2 3" key="1">
    <citation type="submission" date="2024-02" db="EMBL/GenBank/DDBJ databases">
        <title>De novo assembly and annotation of 12 fungi associated with fruit tree decline syndrome in Ontario, Canada.</title>
        <authorList>
            <person name="Sulman M."/>
            <person name="Ellouze W."/>
            <person name="Ilyukhin E."/>
        </authorList>
    </citation>
    <scope>NUCLEOTIDE SEQUENCE [LARGE SCALE GENOMIC DNA]</scope>
    <source>
        <strain evidence="2 3">M1-105</strain>
    </source>
</reference>
<protein>
    <submittedName>
        <fullName evidence="2">Uncharacterized protein</fullName>
    </submittedName>
</protein>
<evidence type="ECO:0000313" key="3">
    <source>
        <dbReference type="Proteomes" id="UP001521116"/>
    </source>
</evidence>
<evidence type="ECO:0000256" key="1">
    <source>
        <dbReference type="SAM" id="Phobius"/>
    </source>
</evidence>